<feature type="transmembrane region" description="Helical" evidence="7">
    <location>
        <begin position="111"/>
        <end position="129"/>
    </location>
</feature>
<feature type="transmembrane region" description="Helical" evidence="7">
    <location>
        <begin position="160"/>
        <end position="183"/>
    </location>
</feature>
<sequence>MNRNAKWSVQEQASFLKRIGELLSRGYPLAEAIDSLSFYFDPKRQEEIKGCLVNLREGHPFYRILSDLNFNKDLVNYVYFAEQHGGLADAIIEGSVMVLRRNADYQRLKGLLSYPLFLIFLTILLFYFVNKALLPRFSSLYQNMDVEPTLFTKVLSTVEMYAPLFMFLFLLASVCCIIYYLVIFRKYRSLEKRERLVRLPLAGNFLKLLYSHFFTTQLSYLLSSGMSVIEALQIFERHKQSPFSAELGSEIKESLSNGQDLDKVIFAYPFFEEELGRIIRHGQENGRLDKELHFYSRHCLTLLEEKTRRGMKIIQPALYCMIGILIVALYLAILLPMFKLIQGI</sequence>
<dbReference type="InterPro" id="IPR047692">
    <property type="entry name" value="T4P_ComGB"/>
</dbReference>
<gene>
    <name evidence="9" type="ORF">SAMN05192533_10225</name>
</gene>
<keyword evidence="6 7" id="KW-0472">Membrane</keyword>
<dbReference type="Pfam" id="PF00482">
    <property type="entry name" value="T2SSF"/>
    <property type="match status" value="2"/>
</dbReference>
<evidence type="ECO:0000256" key="6">
    <source>
        <dbReference type="ARBA" id="ARBA00023136"/>
    </source>
</evidence>
<dbReference type="AlphaFoldDB" id="A0A1H7X343"/>
<dbReference type="OrthoDB" id="1638902at2"/>
<keyword evidence="3" id="KW-1003">Cell membrane</keyword>
<keyword evidence="5 7" id="KW-1133">Transmembrane helix</keyword>
<feature type="transmembrane region" description="Helical" evidence="7">
    <location>
        <begin position="316"/>
        <end position="338"/>
    </location>
</feature>
<dbReference type="InterPro" id="IPR018076">
    <property type="entry name" value="T2SS_GspF_dom"/>
</dbReference>
<dbReference type="EMBL" id="FOBW01000002">
    <property type="protein sequence ID" value="SEM28071.1"/>
    <property type="molecule type" value="Genomic_DNA"/>
</dbReference>
<evidence type="ECO:0000259" key="8">
    <source>
        <dbReference type="Pfam" id="PF00482"/>
    </source>
</evidence>
<accession>A0A1H7X343</accession>
<protein>
    <submittedName>
        <fullName evidence="9">Competence-related pilin export protein ComGB</fullName>
    </submittedName>
</protein>
<reference evidence="10" key="1">
    <citation type="submission" date="2016-10" db="EMBL/GenBank/DDBJ databases">
        <authorList>
            <person name="Varghese N."/>
            <person name="Submissions S."/>
        </authorList>
    </citation>
    <scope>NUCLEOTIDE SEQUENCE [LARGE SCALE GENOMIC DNA]</scope>
    <source>
        <strain evidence="10">B48,IBRC-M 10115,DSM 25386,CECT 8001</strain>
    </source>
</reference>
<name>A0A1H7X343_9BACI</name>
<dbReference type="NCBIfam" id="NF041012">
    <property type="entry name" value="T4P_ComGB"/>
    <property type="match status" value="1"/>
</dbReference>
<comment type="subcellular location">
    <subcellularLocation>
        <location evidence="1">Cell membrane</location>
        <topology evidence="1">Multi-pass membrane protein</topology>
    </subcellularLocation>
</comment>
<evidence type="ECO:0000256" key="1">
    <source>
        <dbReference type="ARBA" id="ARBA00004651"/>
    </source>
</evidence>
<dbReference type="RefSeq" id="WP_090740952.1">
    <property type="nucleotide sequence ID" value="NZ_FOBW01000002.1"/>
</dbReference>
<evidence type="ECO:0000313" key="9">
    <source>
        <dbReference type="EMBL" id="SEM28071.1"/>
    </source>
</evidence>
<evidence type="ECO:0000256" key="5">
    <source>
        <dbReference type="ARBA" id="ARBA00022989"/>
    </source>
</evidence>
<dbReference type="PANTHER" id="PTHR30012">
    <property type="entry name" value="GENERAL SECRETION PATHWAY PROTEIN"/>
    <property type="match status" value="1"/>
</dbReference>
<dbReference type="Proteomes" id="UP000198553">
    <property type="component" value="Unassembled WGS sequence"/>
</dbReference>
<evidence type="ECO:0000256" key="4">
    <source>
        <dbReference type="ARBA" id="ARBA00022692"/>
    </source>
</evidence>
<dbReference type="Gene3D" id="1.20.81.30">
    <property type="entry name" value="Type II secretion system (T2SS), domain F"/>
    <property type="match status" value="2"/>
</dbReference>
<feature type="domain" description="Type II secretion system protein GspF" evidence="8">
    <location>
        <begin position="15"/>
        <end position="129"/>
    </location>
</feature>
<evidence type="ECO:0000256" key="2">
    <source>
        <dbReference type="ARBA" id="ARBA00005745"/>
    </source>
</evidence>
<organism evidence="9 10">
    <name type="scientific">Mesobacillus persicus</name>
    <dbReference type="NCBI Taxonomy" id="930146"/>
    <lineage>
        <taxon>Bacteria</taxon>
        <taxon>Bacillati</taxon>
        <taxon>Bacillota</taxon>
        <taxon>Bacilli</taxon>
        <taxon>Bacillales</taxon>
        <taxon>Bacillaceae</taxon>
        <taxon>Mesobacillus</taxon>
    </lineage>
</organism>
<evidence type="ECO:0000313" key="10">
    <source>
        <dbReference type="Proteomes" id="UP000198553"/>
    </source>
</evidence>
<dbReference type="InterPro" id="IPR042094">
    <property type="entry name" value="T2SS_GspF_sf"/>
</dbReference>
<evidence type="ECO:0000256" key="3">
    <source>
        <dbReference type="ARBA" id="ARBA00022475"/>
    </source>
</evidence>
<proteinExistence type="inferred from homology"/>
<dbReference type="GO" id="GO:0005886">
    <property type="term" value="C:plasma membrane"/>
    <property type="evidence" value="ECO:0007669"/>
    <property type="project" value="UniProtKB-SubCell"/>
</dbReference>
<keyword evidence="10" id="KW-1185">Reference proteome</keyword>
<dbReference type="STRING" id="930146.SAMN05192533_10225"/>
<evidence type="ECO:0000256" key="7">
    <source>
        <dbReference type="SAM" id="Phobius"/>
    </source>
</evidence>
<dbReference type="InterPro" id="IPR003004">
    <property type="entry name" value="GspF/PilC"/>
</dbReference>
<feature type="domain" description="Type II secretion system protein GspF" evidence="8">
    <location>
        <begin position="214"/>
        <end position="336"/>
    </location>
</feature>
<dbReference type="PANTHER" id="PTHR30012:SF0">
    <property type="entry name" value="TYPE II SECRETION SYSTEM PROTEIN F-RELATED"/>
    <property type="match status" value="1"/>
</dbReference>
<keyword evidence="4 7" id="KW-0812">Transmembrane</keyword>
<comment type="similarity">
    <text evidence="2">Belongs to the GSP F family.</text>
</comment>